<name>A0A8J2S3T5_9STRA</name>
<evidence type="ECO:0000313" key="3">
    <source>
        <dbReference type="Proteomes" id="UP000789595"/>
    </source>
</evidence>
<organism evidence="2 3">
    <name type="scientific">Pelagomonas calceolata</name>
    <dbReference type="NCBI Taxonomy" id="35677"/>
    <lineage>
        <taxon>Eukaryota</taxon>
        <taxon>Sar</taxon>
        <taxon>Stramenopiles</taxon>
        <taxon>Ochrophyta</taxon>
        <taxon>Pelagophyceae</taxon>
        <taxon>Pelagomonadales</taxon>
        <taxon>Pelagomonadaceae</taxon>
        <taxon>Pelagomonas</taxon>
    </lineage>
</organism>
<gene>
    <name evidence="2" type="ORF">PECAL_1P08740</name>
</gene>
<evidence type="ECO:0000256" key="1">
    <source>
        <dbReference type="SAM" id="MobiDB-lite"/>
    </source>
</evidence>
<proteinExistence type="predicted"/>
<comment type="caution">
    <text evidence="2">The sequence shown here is derived from an EMBL/GenBank/DDBJ whole genome shotgun (WGS) entry which is preliminary data.</text>
</comment>
<reference evidence="2" key="1">
    <citation type="submission" date="2021-11" db="EMBL/GenBank/DDBJ databases">
        <authorList>
            <consortium name="Genoscope - CEA"/>
            <person name="William W."/>
        </authorList>
    </citation>
    <scope>NUCLEOTIDE SEQUENCE</scope>
</reference>
<keyword evidence="3" id="KW-1185">Reference proteome</keyword>
<feature type="compositionally biased region" description="Basic and acidic residues" evidence="1">
    <location>
        <begin position="119"/>
        <end position="135"/>
    </location>
</feature>
<dbReference type="AlphaFoldDB" id="A0A8J2S3T5"/>
<sequence length="632" mass="68947">MAKRKHKKITPAEEAPAEQPGTTARRGARRRRSGPEPAPEPTPAEAPPPEPAPGTHRSATRRRAPTTPAATPTGPFQSPVEAAGDMQRLAKARAGLMSPEERQELYGLVAATMEALTRDEATKQKKADDRASEHAAKKRRAAKASIPDAGARVEGGGILGRLPYVVASRAFAFLRAEEFRRLASIKCFQRDGGAKVLRAGVKAACAEIAPYASPPQLTLALRGYEPLAVLEDIAARSSEFLANPDPEALLRVRLIAPLHGADIFSTSFTMSFADYCLLRDCPVTNPRPRCERDVTVAGSVLEILRREPDVFVRTAPDWLGEWLRKFLRDDDVYRATTDDPSSSRFLMLDAAGFAPALRGAVTRASRARTARKLADALRDVLRDPDAATALVDDPARAARWRAAVRACLRKLLTHVKRRDQFDDGTCTSLWRCVDATVIRSSGSYLLSSDEVWDEITRADPDATVVTWAIGKISGAANDDPTFENYSVVSALQSLARYSKPVARKLVALGALGACARVRDGTVRSSKLFGSTVDQLYAKLEASTRPPPERAPRKKWPTFADCLRDAEDKIHAQAEAKLGLVRKAEQDLEREQAEYSSSTDPAPGMYLRQIPTGTEEIDVEAEVLDGLEVVEVD</sequence>
<evidence type="ECO:0000313" key="2">
    <source>
        <dbReference type="EMBL" id="CAH0364508.1"/>
    </source>
</evidence>
<feature type="region of interest" description="Disordered" evidence="1">
    <location>
        <begin position="119"/>
        <end position="147"/>
    </location>
</feature>
<dbReference type="Proteomes" id="UP000789595">
    <property type="component" value="Unassembled WGS sequence"/>
</dbReference>
<accession>A0A8J2S3T5</accession>
<protein>
    <submittedName>
        <fullName evidence="2">Uncharacterized protein</fullName>
    </submittedName>
</protein>
<feature type="region of interest" description="Disordered" evidence="1">
    <location>
        <begin position="1"/>
        <end position="80"/>
    </location>
</feature>
<feature type="compositionally biased region" description="Pro residues" evidence="1">
    <location>
        <begin position="36"/>
        <end position="52"/>
    </location>
</feature>
<dbReference type="EMBL" id="CAKKNE010000001">
    <property type="protein sequence ID" value="CAH0364508.1"/>
    <property type="molecule type" value="Genomic_DNA"/>
</dbReference>